<dbReference type="KEGG" id="mtun:MTUNDRAET4_2907"/>
<dbReference type="EMBL" id="LR536450">
    <property type="protein sequence ID" value="VFU09794.1"/>
    <property type="molecule type" value="Genomic_DNA"/>
</dbReference>
<sequence length="102" mass="10901">MASSSSIRADCIFRTCAPEAPSKTCAESCLAAASSLASPLKSFDSRLMQAPDGLATMEVILYAQGKGVPLRQARSIVSFWRFSRLAVCAAMSSFVNRHSPLL</sequence>
<name>A0A4U8Z2Z2_METTU</name>
<evidence type="ECO:0000313" key="1">
    <source>
        <dbReference type="EMBL" id="VFU09794.1"/>
    </source>
</evidence>
<evidence type="ECO:0000313" key="2">
    <source>
        <dbReference type="Proteomes" id="UP000294360"/>
    </source>
</evidence>
<dbReference type="AlphaFoldDB" id="A0A4U8Z2Z2"/>
<organism evidence="1 2">
    <name type="scientific">Methylocella tundrae</name>
    <dbReference type="NCBI Taxonomy" id="227605"/>
    <lineage>
        <taxon>Bacteria</taxon>
        <taxon>Pseudomonadati</taxon>
        <taxon>Pseudomonadota</taxon>
        <taxon>Alphaproteobacteria</taxon>
        <taxon>Hyphomicrobiales</taxon>
        <taxon>Beijerinckiaceae</taxon>
        <taxon>Methylocella</taxon>
    </lineage>
</organism>
<protein>
    <submittedName>
        <fullName evidence="1">Uncharacterized protein</fullName>
    </submittedName>
</protein>
<reference evidence="1 2" key="1">
    <citation type="submission" date="2019-03" db="EMBL/GenBank/DDBJ databases">
        <authorList>
            <person name="Kox A.R. M."/>
        </authorList>
    </citation>
    <scope>NUCLEOTIDE SEQUENCE [LARGE SCALE GENOMIC DNA]</scope>
    <source>
        <strain evidence="1">MTUNDRAET4 annotated genome</strain>
    </source>
</reference>
<gene>
    <name evidence="1" type="ORF">MTUNDRAET4_2907</name>
</gene>
<dbReference type="Proteomes" id="UP000294360">
    <property type="component" value="Chromosome"/>
</dbReference>
<accession>A0A4U8Z2Z2</accession>
<proteinExistence type="predicted"/>